<organism evidence="7">
    <name type="scientific">Alexandrium monilatum</name>
    <dbReference type="NCBI Taxonomy" id="311494"/>
    <lineage>
        <taxon>Eukaryota</taxon>
        <taxon>Sar</taxon>
        <taxon>Alveolata</taxon>
        <taxon>Dinophyceae</taxon>
        <taxon>Gonyaulacales</taxon>
        <taxon>Pyrocystaceae</taxon>
        <taxon>Alexandrium</taxon>
    </lineage>
</organism>
<feature type="compositionally biased region" description="Polar residues" evidence="6">
    <location>
        <begin position="1"/>
        <end position="16"/>
    </location>
</feature>
<dbReference type="GO" id="GO:0016020">
    <property type="term" value="C:membrane"/>
    <property type="evidence" value="ECO:0007669"/>
    <property type="project" value="UniProtKB-SubCell"/>
</dbReference>
<feature type="transmembrane region" description="Helical" evidence="5">
    <location>
        <begin position="41"/>
        <end position="60"/>
    </location>
</feature>
<dbReference type="AlphaFoldDB" id="A0A7S4RUT9"/>
<gene>
    <name evidence="7" type="ORF">AMON00008_LOCUS40465</name>
</gene>
<dbReference type="PANTHER" id="PTHR23291:SF47">
    <property type="entry name" value="TRANSMEMBRANE BAX INHIBITOR MOTIF CONTAINING 7"/>
    <property type="match status" value="1"/>
</dbReference>
<sequence>MMMQQQEEGAPSVSSHSDSEFGKTPISQEPPEIRSGFIQKVYSLLCIQLAVTFGICLYINAHLSKEWVKAHISLYFVALGVAMATLIGTSCCCTRATRTFPTNYIFLGVITLSMSVMVGFVTVFYTTESVLMALAAAVGVFLILTAFACITKTDFTGLGPYLFAGLCTLSLFSFVMFLWSAITGHPLVGSWVHKAYAVLGLILFVFYIIYDTQKIVGGQHKNQFSVDDYVVATLDLYLDFVNLFLFLLEILGDRD</sequence>
<comment type="similarity">
    <text evidence="5">Belongs to the BI1 family.</text>
</comment>
<feature type="transmembrane region" description="Helical" evidence="5">
    <location>
        <begin position="104"/>
        <end position="125"/>
    </location>
</feature>
<keyword evidence="2 5" id="KW-0812">Transmembrane</keyword>
<evidence type="ECO:0000256" key="1">
    <source>
        <dbReference type="ARBA" id="ARBA00004141"/>
    </source>
</evidence>
<accession>A0A7S4RUT9</accession>
<reference evidence="7" key="1">
    <citation type="submission" date="2021-01" db="EMBL/GenBank/DDBJ databases">
        <authorList>
            <person name="Corre E."/>
            <person name="Pelletier E."/>
            <person name="Niang G."/>
            <person name="Scheremetjew M."/>
            <person name="Finn R."/>
            <person name="Kale V."/>
            <person name="Holt S."/>
            <person name="Cochrane G."/>
            <person name="Meng A."/>
            <person name="Brown T."/>
            <person name="Cohen L."/>
        </authorList>
    </citation>
    <scope>NUCLEOTIDE SEQUENCE</scope>
    <source>
        <strain evidence="7">CCMP3105</strain>
    </source>
</reference>
<evidence type="ECO:0000256" key="6">
    <source>
        <dbReference type="SAM" id="MobiDB-lite"/>
    </source>
</evidence>
<keyword evidence="3 5" id="KW-1133">Transmembrane helix</keyword>
<dbReference type="EMBL" id="HBNR01057526">
    <property type="protein sequence ID" value="CAE4624974.1"/>
    <property type="molecule type" value="Transcribed_RNA"/>
</dbReference>
<evidence type="ECO:0000256" key="4">
    <source>
        <dbReference type="ARBA" id="ARBA00023136"/>
    </source>
</evidence>
<feature type="transmembrane region" description="Helical" evidence="5">
    <location>
        <begin position="131"/>
        <end position="150"/>
    </location>
</feature>
<feature type="transmembrane region" description="Helical" evidence="5">
    <location>
        <begin position="229"/>
        <end position="248"/>
    </location>
</feature>
<keyword evidence="4 5" id="KW-0472">Membrane</keyword>
<name>A0A7S4RUT9_9DINO</name>
<dbReference type="InterPro" id="IPR006214">
    <property type="entry name" value="Bax_inhibitor_1-related"/>
</dbReference>
<evidence type="ECO:0000256" key="3">
    <source>
        <dbReference type="ARBA" id="ARBA00022989"/>
    </source>
</evidence>
<feature type="transmembrane region" description="Helical" evidence="5">
    <location>
        <begin position="188"/>
        <end position="209"/>
    </location>
</feature>
<protein>
    <submittedName>
        <fullName evidence="7">Uncharacterized protein</fullName>
    </submittedName>
</protein>
<evidence type="ECO:0000256" key="2">
    <source>
        <dbReference type="ARBA" id="ARBA00022692"/>
    </source>
</evidence>
<evidence type="ECO:0000313" key="7">
    <source>
        <dbReference type="EMBL" id="CAE4624974.1"/>
    </source>
</evidence>
<feature type="region of interest" description="Disordered" evidence="6">
    <location>
        <begin position="1"/>
        <end position="28"/>
    </location>
</feature>
<comment type="subcellular location">
    <subcellularLocation>
        <location evidence="1">Membrane</location>
        <topology evidence="1">Multi-pass membrane protein</topology>
    </subcellularLocation>
</comment>
<evidence type="ECO:0000256" key="5">
    <source>
        <dbReference type="RuleBase" id="RU004379"/>
    </source>
</evidence>
<feature type="transmembrane region" description="Helical" evidence="5">
    <location>
        <begin position="162"/>
        <end position="182"/>
    </location>
</feature>
<dbReference type="Pfam" id="PF01027">
    <property type="entry name" value="Bax1-I"/>
    <property type="match status" value="1"/>
</dbReference>
<proteinExistence type="inferred from homology"/>
<dbReference type="PANTHER" id="PTHR23291">
    <property type="entry name" value="BAX INHIBITOR-RELATED"/>
    <property type="match status" value="1"/>
</dbReference>
<feature type="transmembrane region" description="Helical" evidence="5">
    <location>
        <begin position="72"/>
        <end position="92"/>
    </location>
</feature>